<feature type="signal peptide" evidence="1">
    <location>
        <begin position="1"/>
        <end position="18"/>
    </location>
</feature>
<name>A0ABZ0TIR6_9SPHI</name>
<dbReference type="Proteomes" id="UP001324380">
    <property type="component" value="Chromosome"/>
</dbReference>
<dbReference type="RefSeq" id="WP_321561229.1">
    <property type="nucleotide sequence ID" value="NZ_CP139558.1"/>
</dbReference>
<sequence length="282" mass="30889">MKRYILLALLFISISGYAQNTINNYKYIIVPEKFNILKQNDQYNLNSLTKALLTDKGFTVYYDNADLPTEIANNKCSALTADLLEKNSMFTTNLTLVLKDCQNNVVFKSKEGKSREKEYRVSYNLALRDAFTSMDETKYVYNGATHEQGGQPAVTTTAVASPPAVKTAAAETAVASPEVSATPPAGVSPVVTPPVKSAAEETVVSQPSAPVGTLYAQAIANGYQLIDTTPKIVLTLLKTSVQDYFIASNATANGIVLKKNDSWFFEYYKDGKLTSEKLQVKF</sequence>
<feature type="chain" id="PRO_5045112603" description="Beta-lactamase-inhibitor-like PepSY-like domain-containing protein" evidence="1">
    <location>
        <begin position="19"/>
        <end position="282"/>
    </location>
</feature>
<evidence type="ECO:0000313" key="2">
    <source>
        <dbReference type="EMBL" id="WPU92063.1"/>
    </source>
</evidence>
<evidence type="ECO:0000313" key="3">
    <source>
        <dbReference type="Proteomes" id="UP001324380"/>
    </source>
</evidence>
<keyword evidence="3" id="KW-1185">Reference proteome</keyword>
<proteinExistence type="predicted"/>
<organism evidence="2 3">
    <name type="scientific">Mucilaginibacter sabulilitoris</name>
    <dbReference type="NCBI Taxonomy" id="1173583"/>
    <lineage>
        <taxon>Bacteria</taxon>
        <taxon>Pseudomonadati</taxon>
        <taxon>Bacteroidota</taxon>
        <taxon>Sphingobacteriia</taxon>
        <taxon>Sphingobacteriales</taxon>
        <taxon>Sphingobacteriaceae</taxon>
        <taxon>Mucilaginibacter</taxon>
    </lineage>
</organism>
<gene>
    <name evidence="2" type="ORF">SNE25_22340</name>
</gene>
<reference evidence="2 3" key="1">
    <citation type="submission" date="2023-11" db="EMBL/GenBank/DDBJ databases">
        <title>Analysis of the Genomes of Mucilaginibacter gossypii cycad 4 and M. sabulilitoris SNA2: microbes with the potential for plant growth promotion.</title>
        <authorList>
            <person name="Hirsch A.M."/>
            <person name="Humm E."/>
            <person name="Rubbi M."/>
            <person name="Del Vecchio G."/>
            <person name="Ha S.M."/>
            <person name="Pellegrini M."/>
            <person name="Gunsalus R.P."/>
        </authorList>
    </citation>
    <scope>NUCLEOTIDE SEQUENCE [LARGE SCALE GENOMIC DNA]</scope>
    <source>
        <strain evidence="2 3">SNA2</strain>
    </source>
</reference>
<protein>
    <recommendedName>
        <fullName evidence="4">Beta-lactamase-inhibitor-like PepSY-like domain-containing protein</fullName>
    </recommendedName>
</protein>
<keyword evidence="1" id="KW-0732">Signal</keyword>
<evidence type="ECO:0008006" key="4">
    <source>
        <dbReference type="Google" id="ProtNLM"/>
    </source>
</evidence>
<accession>A0ABZ0TIR6</accession>
<evidence type="ECO:0000256" key="1">
    <source>
        <dbReference type="SAM" id="SignalP"/>
    </source>
</evidence>
<dbReference type="EMBL" id="CP139558">
    <property type="protein sequence ID" value="WPU92063.1"/>
    <property type="molecule type" value="Genomic_DNA"/>
</dbReference>